<feature type="transmembrane region" description="Helical" evidence="1">
    <location>
        <begin position="74"/>
        <end position="91"/>
    </location>
</feature>
<feature type="transmembrane region" description="Helical" evidence="1">
    <location>
        <begin position="359"/>
        <end position="377"/>
    </location>
</feature>
<dbReference type="EMBL" id="DRYQ01000057">
    <property type="protein sequence ID" value="HHQ50526.1"/>
    <property type="molecule type" value="Genomic_DNA"/>
</dbReference>
<sequence>MSSGGFRARLFYTLALTVSSCGWGSFYAFSTRYISHGLGGGSTAIMLFNGVNWFFMLLAVFASSLAKLLTERRLLLLGVLTSLPILAGGYVNDPYFLSLVLASSALPWALTWPVVLKVVFSRGGGGLGREYAMFTLGSGTGFALGATLSGALYALGGPHLVYLVTALLASIPYPVYYTYYTPGARKEIEGLAPRTRSFSTLKYTLVVVCLASLSRELLYAQGPTKISLELEALMQGYESWVHYVLYGLIYGGGAIASPLVRVLGGRLVDRYGSRGVIIATIAIYATLYWLFIKTSGITPLLLWQVPLYPIQDTAMNTHIASLVPEPLRIQGLGLATAFTALGGSLVVLALVAGVTEPNTVGITLTLASTAAIALLLYEGTRRK</sequence>
<dbReference type="InterPro" id="IPR011701">
    <property type="entry name" value="MFS"/>
</dbReference>
<evidence type="ECO:0000256" key="1">
    <source>
        <dbReference type="SAM" id="Phobius"/>
    </source>
</evidence>
<accession>A0A7J3Z6W5</accession>
<evidence type="ECO:0000313" key="2">
    <source>
        <dbReference type="EMBL" id="HHQ50526.1"/>
    </source>
</evidence>
<feature type="transmembrane region" description="Helical" evidence="1">
    <location>
        <begin position="240"/>
        <end position="263"/>
    </location>
</feature>
<keyword evidence="1" id="KW-0472">Membrane</keyword>
<proteinExistence type="predicted"/>
<feature type="transmembrane region" description="Helical" evidence="1">
    <location>
        <begin position="97"/>
        <end position="119"/>
    </location>
</feature>
<comment type="caution">
    <text evidence="2">The sequence shown here is derived from an EMBL/GenBank/DDBJ whole genome shotgun (WGS) entry which is preliminary data.</text>
</comment>
<feature type="transmembrane region" description="Helical" evidence="1">
    <location>
        <begin position="332"/>
        <end position="352"/>
    </location>
</feature>
<feature type="transmembrane region" description="Helical" evidence="1">
    <location>
        <begin position="131"/>
        <end position="154"/>
    </location>
</feature>
<dbReference type="AlphaFoldDB" id="A0A7J3Z6W5"/>
<keyword evidence="1" id="KW-0812">Transmembrane</keyword>
<feature type="transmembrane region" description="Helical" evidence="1">
    <location>
        <begin position="44"/>
        <end position="62"/>
    </location>
</feature>
<gene>
    <name evidence="2" type="ORF">ENM66_04150</name>
</gene>
<dbReference type="Gene3D" id="1.20.1250.20">
    <property type="entry name" value="MFS general substrate transporter like domains"/>
    <property type="match status" value="2"/>
</dbReference>
<keyword evidence="1" id="KW-1133">Transmembrane helix</keyword>
<reference evidence="2" key="1">
    <citation type="journal article" date="2020" name="mSystems">
        <title>Genome- and Community-Level Interaction Insights into Carbon Utilization and Element Cycling Functions of Hydrothermarchaeota in Hydrothermal Sediment.</title>
        <authorList>
            <person name="Zhou Z."/>
            <person name="Liu Y."/>
            <person name="Xu W."/>
            <person name="Pan J."/>
            <person name="Luo Z.H."/>
            <person name="Li M."/>
        </authorList>
    </citation>
    <scope>NUCLEOTIDE SEQUENCE [LARGE SCALE GENOMIC DNA]</scope>
    <source>
        <strain evidence="2">SpSt-1105</strain>
    </source>
</reference>
<dbReference type="SUPFAM" id="SSF103473">
    <property type="entry name" value="MFS general substrate transporter"/>
    <property type="match status" value="1"/>
</dbReference>
<name>A0A7J3Z6W5_9CREN</name>
<dbReference type="GO" id="GO:0022857">
    <property type="term" value="F:transmembrane transporter activity"/>
    <property type="evidence" value="ECO:0007669"/>
    <property type="project" value="InterPro"/>
</dbReference>
<feature type="transmembrane region" description="Helical" evidence="1">
    <location>
        <begin position="160"/>
        <end position="179"/>
    </location>
</feature>
<organism evidence="2">
    <name type="scientific">Ignisphaera aggregans</name>
    <dbReference type="NCBI Taxonomy" id="334771"/>
    <lineage>
        <taxon>Archaea</taxon>
        <taxon>Thermoproteota</taxon>
        <taxon>Thermoprotei</taxon>
        <taxon>Desulfurococcales</taxon>
        <taxon>Desulfurococcaceae</taxon>
        <taxon>Ignisphaera</taxon>
    </lineage>
</organism>
<protein>
    <submittedName>
        <fullName evidence="2">MFS transporter</fullName>
    </submittedName>
</protein>
<dbReference type="Pfam" id="PF07690">
    <property type="entry name" value="MFS_1"/>
    <property type="match status" value="1"/>
</dbReference>
<dbReference type="InterPro" id="IPR036259">
    <property type="entry name" value="MFS_trans_sf"/>
</dbReference>
<dbReference type="PROSITE" id="PS51257">
    <property type="entry name" value="PROKAR_LIPOPROTEIN"/>
    <property type="match status" value="1"/>
</dbReference>
<feature type="transmembrane region" description="Helical" evidence="1">
    <location>
        <begin position="275"/>
        <end position="292"/>
    </location>
</feature>